<organism evidence="2 3">
    <name type="scientific">Favolaschia claudopus</name>
    <dbReference type="NCBI Taxonomy" id="2862362"/>
    <lineage>
        <taxon>Eukaryota</taxon>
        <taxon>Fungi</taxon>
        <taxon>Dikarya</taxon>
        <taxon>Basidiomycota</taxon>
        <taxon>Agaricomycotina</taxon>
        <taxon>Agaricomycetes</taxon>
        <taxon>Agaricomycetidae</taxon>
        <taxon>Agaricales</taxon>
        <taxon>Marasmiineae</taxon>
        <taxon>Mycenaceae</taxon>
        <taxon>Favolaschia</taxon>
    </lineage>
</organism>
<evidence type="ECO:0000313" key="3">
    <source>
        <dbReference type="Proteomes" id="UP001362999"/>
    </source>
</evidence>
<keyword evidence="3" id="KW-1185">Reference proteome</keyword>
<protein>
    <submittedName>
        <fullName evidence="2">Uncharacterized protein</fullName>
    </submittedName>
</protein>
<feature type="compositionally biased region" description="Pro residues" evidence="1">
    <location>
        <begin position="305"/>
        <end position="322"/>
    </location>
</feature>
<feature type="compositionally biased region" description="Basic and acidic residues" evidence="1">
    <location>
        <begin position="198"/>
        <end position="217"/>
    </location>
</feature>
<feature type="region of interest" description="Disordered" evidence="1">
    <location>
        <begin position="197"/>
        <end position="226"/>
    </location>
</feature>
<reference evidence="2 3" key="1">
    <citation type="journal article" date="2024" name="J Genomics">
        <title>Draft genome sequencing and assembly of Favolaschia claudopus CIRM-BRFM 2984 isolated from oak limbs.</title>
        <authorList>
            <person name="Navarro D."/>
            <person name="Drula E."/>
            <person name="Chaduli D."/>
            <person name="Cazenave R."/>
            <person name="Ahrendt S."/>
            <person name="Wang J."/>
            <person name="Lipzen A."/>
            <person name="Daum C."/>
            <person name="Barry K."/>
            <person name="Grigoriev I.V."/>
            <person name="Favel A."/>
            <person name="Rosso M.N."/>
            <person name="Martin F."/>
        </authorList>
    </citation>
    <scope>NUCLEOTIDE SEQUENCE [LARGE SCALE GENOMIC DNA]</scope>
    <source>
        <strain evidence="2 3">CIRM-BRFM 2984</strain>
    </source>
</reference>
<feature type="compositionally biased region" description="Basic and acidic residues" evidence="1">
    <location>
        <begin position="265"/>
        <end position="280"/>
    </location>
</feature>
<feature type="compositionally biased region" description="Basic residues" evidence="1">
    <location>
        <begin position="477"/>
        <end position="489"/>
    </location>
</feature>
<feature type="region of interest" description="Disordered" evidence="1">
    <location>
        <begin position="264"/>
        <end position="347"/>
    </location>
</feature>
<gene>
    <name evidence="2" type="ORF">R3P38DRAFT_3514350</name>
</gene>
<dbReference type="EMBL" id="JAWWNJ010000026">
    <property type="protein sequence ID" value="KAK7030171.1"/>
    <property type="molecule type" value="Genomic_DNA"/>
</dbReference>
<evidence type="ECO:0000256" key="1">
    <source>
        <dbReference type="SAM" id="MobiDB-lite"/>
    </source>
</evidence>
<feature type="region of interest" description="Disordered" evidence="1">
    <location>
        <begin position="436"/>
        <end position="489"/>
    </location>
</feature>
<evidence type="ECO:0000313" key="2">
    <source>
        <dbReference type="EMBL" id="KAK7030171.1"/>
    </source>
</evidence>
<accession>A0AAW0BVW7</accession>
<dbReference type="AlphaFoldDB" id="A0AAW0BVW7"/>
<name>A0AAW0BVW7_9AGAR</name>
<comment type="caution">
    <text evidence="2">The sequence shown here is derived from an EMBL/GenBank/DDBJ whole genome shotgun (WGS) entry which is preliminary data.</text>
</comment>
<dbReference type="Proteomes" id="UP001362999">
    <property type="component" value="Unassembled WGS sequence"/>
</dbReference>
<proteinExistence type="predicted"/>
<sequence length="489" mass="52890">MPQLPGHLPLHLHLHLHLPLLPAHHLLTPPPSTRFLTRILRYRSRCRPAARATPEDVMNANDAGRSDVRWASFEGSGVDVMGAEAAVMDAVEAGARCDEGGGADAVKHRRGGEGDTVETKIPTWPRLPARTPLLSIRPAPSRSTLTRLGVRTPLTNPSFKLSSLAHARPVLGGSNKRRRAQHLWTDVDVVEAEAGDVPETRDEIKEPTGRAGEEALRGGEGVGCASQRDDCVEESFDTGRGWKKGAWRRDEEEGEACACVRAKRRERENSEGAGDAKDTSVVDVESAPTGHHLPPTVICAVSSTRPPPVTSLRPPPPPPQSPFPSALRGSRQRKSETQHTKTARRSVLHARKGRRLCIGGMEGRMGGRVVVGGEDETRREGGRPPASSAHLLRHIFYVLPNAAGYARPRNDGTHVPFVHSSACGIVRIEETESHSRSAIPLCSPAASTSGARDALKVTPRGHAQGLEEPGAALYRLPSRKHKKSRPELL</sequence>